<dbReference type="EMBL" id="CP060637">
    <property type="protein sequence ID" value="QNM14927.1"/>
    <property type="molecule type" value="Genomic_DNA"/>
</dbReference>
<gene>
    <name evidence="2" type="ORF">H9Q81_08230</name>
</gene>
<evidence type="ECO:0000259" key="1">
    <source>
        <dbReference type="Pfam" id="PF01261"/>
    </source>
</evidence>
<dbReference type="PANTHER" id="PTHR12110">
    <property type="entry name" value="HYDROXYPYRUVATE ISOMERASE"/>
    <property type="match status" value="1"/>
</dbReference>
<dbReference type="RefSeq" id="WP_101474482.1">
    <property type="nucleotide sequence ID" value="NZ_CP060637.1"/>
</dbReference>
<dbReference type="GO" id="GO:0016853">
    <property type="term" value="F:isomerase activity"/>
    <property type="evidence" value="ECO:0007669"/>
    <property type="project" value="UniProtKB-KW"/>
</dbReference>
<protein>
    <submittedName>
        <fullName evidence="2">Sugar phosphate isomerase/epimerase</fullName>
    </submittedName>
</protein>
<dbReference type="Gene3D" id="3.20.20.150">
    <property type="entry name" value="Divalent-metal-dependent TIM barrel enzymes"/>
    <property type="match status" value="1"/>
</dbReference>
<evidence type="ECO:0000313" key="2">
    <source>
        <dbReference type="EMBL" id="QNM14927.1"/>
    </source>
</evidence>
<proteinExistence type="predicted"/>
<dbReference type="KEGG" id="fho:H9Q81_08230"/>
<dbReference type="InterPro" id="IPR036237">
    <property type="entry name" value="Xyl_isomerase-like_sf"/>
</dbReference>
<keyword evidence="3" id="KW-1185">Reference proteome</keyword>
<dbReference type="InterPro" id="IPR050312">
    <property type="entry name" value="IolE/XylAMocC-like"/>
</dbReference>
<reference evidence="2 3" key="1">
    <citation type="submission" date="2020-08" db="EMBL/GenBank/DDBJ databases">
        <authorList>
            <person name="Liu C."/>
            <person name="Sun Q."/>
        </authorList>
    </citation>
    <scope>NUCLEOTIDE SEQUENCE [LARGE SCALE GENOMIC DNA]</scope>
    <source>
        <strain evidence="2 3">NSJ-57</strain>
    </source>
</reference>
<accession>A0A7G9GVU5</accession>
<name>A0A7G9GVU5_9FUSO</name>
<sequence>MKNTIHISDLIFYKKSQEEIISFLKENNIKNLELFIEPLEKEYTEKMLRVLENYKFDSISFHGPFRKCNLAVTEEEANKAAYYSFEESFKMGQKYNPKYYVLHTNEWIPNNNITDELKLDIAKKVKEIDKIAKSYNAVLAVENVGIRRTMVYNQEEFESLILDNGYSCLIDIGHAFVNGWDIPALIKKLKDNIVGYHFHNNDGLQDWHRPIHNGNIDYSEIFSLVKKYTPEAVVVLEYDFSEDAQTVLKDCRELEKLA</sequence>
<keyword evidence="2" id="KW-0413">Isomerase</keyword>
<evidence type="ECO:0000313" key="3">
    <source>
        <dbReference type="Proteomes" id="UP000515913"/>
    </source>
</evidence>
<dbReference type="InterPro" id="IPR013022">
    <property type="entry name" value="Xyl_isomerase-like_TIM-brl"/>
</dbReference>
<dbReference type="PANTHER" id="PTHR12110:SF53">
    <property type="entry name" value="BLR5974 PROTEIN"/>
    <property type="match status" value="1"/>
</dbReference>
<dbReference type="Proteomes" id="UP000515913">
    <property type="component" value="Chromosome"/>
</dbReference>
<dbReference type="Pfam" id="PF01261">
    <property type="entry name" value="AP_endonuc_2"/>
    <property type="match status" value="1"/>
</dbReference>
<feature type="domain" description="Xylose isomerase-like TIM barrel" evidence="1">
    <location>
        <begin position="32"/>
        <end position="241"/>
    </location>
</feature>
<organism evidence="2 3">
    <name type="scientific">Fusobacterium hominis</name>
    <dbReference type="NCBI Taxonomy" id="2764326"/>
    <lineage>
        <taxon>Bacteria</taxon>
        <taxon>Fusobacteriati</taxon>
        <taxon>Fusobacteriota</taxon>
        <taxon>Fusobacteriia</taxon>
        <taxon>Fusobacteriales</taxon>
        <taxon>Fusobacteriaceae</taxon>
        <taxon>Fusobacterium</taxon>
    </lineage>
</organism>
<dbReference type="SUPFAM" id="SSF51658">
    <property type="entry name" value="Xylose isomerase-like"/>
    <property type="match status" value="1"/>
</dbReference>
<dbReference type="AlphaFoldDB" id="A0A7G9GVU5"/>